<feature type="transmembrane region" description="Helical" evidence="7">
    <location>
        <begin position="220"/>
        <end position="242"/>
    </location>
</feature>
<dbReference type="InterPro" id="IPR011701">
    <property type="entry name" value="MFS"/>
</dbReference>
<reference evidence="9" key="1">
    <citation type="submission" date="2020-01" db="EMBL/GenBank/DDBJ databases">
        <title>Vaginal microbiome of pregnant Indian women: Insights into the genome of dominants Lactobacillus species.</title>
        <authorList>
            <person name="Das B."/>
            <person name="Mehta O."/>
            <person name="Ghosh T.S."/>
            <person name="Kothidar A."/>
            <person name="Gowtham M.R."/>
            <person name="Mitra R."/>
            <person name="Kshetrapal P."/>
            <person name="Wadhwa N."/>
            <person name="Thiruvengadam R."/>
            <person name="Nair G.B."/>
            <person name="Bhatnagar S."/>
            <person name="Das B."/>
        </authorList>
    </citation>
    <scope>NUCLEOTIDE SEQUENCE</scope>
    <source>
        <strain evidence="9">Indica</strain>
    </source>
</reference>
<feature type="transmembrane region" description="Helical" evidence="7">
    <location>
        <begin position="343"/>
        <end position="364"/>
    </location>
</feature>
<evidence type="ECO:0000256" key="5">
    <source>
        <dbReference type="ARBA" id="ARBA00022989"/>
    </source>
</evidence>
<feature type="transmembrane region" description="Helical" evidence="7">
    <location>
        <begin position="168"/>
        <end position="186"/>
    </location>
</feature>
<dbReference type="InterPro" id="IPR050171">
    <property type="entry name" value="MFS_Transporters"/>
</dbReference>
<organism evidence="9">
    <name type="scientific">Lactobacillus paragasseri</name>
    <dbReference type="NCBI Taxonomy" id="2107999"/>
    <lineage>
        <taxon>Bacteria</taxon>
        <taxon>Bacillati</taxon>
        <taxon>Bacillota</taxon>
        <taxon>Bacilli</taxon>
        <taxon>Lactobacillales</taxon>
        <taxon>Lactobacillaceae</taxon>
        <taxon>Lactobacillus</taxon>
    </lineage>
</organism>
<feature type="transmembrane region" description="Helical" evidence="7">
    <location>
        <begin position="288"/>
        <end position="306"/>
    </location>
</feature>
<proteinExistence type="predicted"/>
<protein>
    <submittedName>
        <fullName evidence="9">MFS transporter</fullName>
    </submittedName>
</protein>
<accession>A0A6B2FV82</accession>
<name>A0A6B2FV82_9LACO</name>
<feature type="transmembrane region" description="Helical" evidence="7">
    <location>
        <begin position="109"/>
        <end position="131"/>
    </location>
</feature>
<dbReference type="AlphaFoldDB" id="A0A6B2FV82"/>
<feature type="transmembrane region" description="Helical" evidence="7">
    <location>
        <begin position="312"/>
        <end position="331"/>
    </location>
</feature>
<dbReference type="PROSITE" id="PS50850">
    <property type="entry name" value="MFS"/>
    <property type="match status" value="1"/>
</dbReference>
<keyword evidence="5 7" id="KW-1133">Transmembrane helix</keyword>
<evidence type="ECO:0000259" key="8">
    <source>
        <dbReference type="PROSITE" id="PS50850"/>
    </source>
</evidence>
<keyword evidence="4 7" id="KW-0812">Transmembrane</keyword>
<feature type="domain" description="Major facilitator superfamily (MFS) profile" evidence="8">
    <location>
        <begin position="12"/>
        <end position="403"/>
    </location>
</feature>
<dbReference type="Pfam" id="PF07690">
    <property type="entry name" value="MFS_1"/>
    <property type="match status" value="1"/>
</dbReference>
<gene>
    <name evidence="9" type="ORF">GWG61_07840</name>
</gene>
<evidence type="ECO:0000256" key="3">
    <source>
        <dbReference type="ARBA" id="ARBA00022475"/>
    </source>
</evidence>
<dbReference type="Gene3D" id="1.20.1250.20">
    <property type="entry name" value="MFS general substrate transporter like domains"/>
    <property type="match status" value="2"/>
</dbReference>
<comment type="caution">
    <text evidence="9">The sequence shown here is derived from an EMBL/GenBank/DDBJ whole genome shotgun (WGS) entry which is preliminary data.</text>
</comment>
<evidence type="ECO:0000256" key="6">
    <source>
        <dbReference type="ARBA" id="ARBA00023136"/>
    </source>
</evidence>
<feature type="transmembrane region" description="Helical" evidence="7">
    <location>
        <begin position="376"/>
        <end position="399"/>
    </location>
</feature>
<dbReference type="SUPFAM" id="SSF103473">
    <property type="entry name" value="MFS general substrate transporter"/>
    <property type="match status" value="1"/>
</dbReference>
<dbReference type="PANTHER" id="PTHR23517:SF2">
    <property type="entry name" value="MULTIDRUG RESISTANCE PROTEIN MDTH"/>
    <property type="match status" value="1"/>
</dbReference>
<dbReference type="GO" id="GO:0005886">
    <property type="term" value="C:plasma membrane"/>
    <property type="evidence" value="ECO:0007669"/>
    <property type="project" value="UniProtKB-SubCell"/>
</dbReference>
<sequence length="408" mass="43544">MAKVISKFHSWLIIVALLSLNIVEQAASVINATIPGMAKSFPNEALVNIELVTTVVSIFVTIFVLVSGVIVKWIGQKRTAILGLLIASVSSIIPAIINNFTAILISRAILGIGIGLANPLAISLIGVFFYGDQRAKLMGWRSAIAGIGTAAMTFVAGQLLVFSWHAAYWVYLLFIPTLVLFIFVVPDPEKSGALQRQEVEQEKEMAEAAKQGNEVKKNPIGLIILLTLLTFFTLVSMMVFAVKLPTYFVQSHIGTPTDASNVWSAVNLATVVGGFLFGPIYKKLGKYVLPLGLLSAGICVGIIPFVSSLWLVYAVSMIEGIAGSLIIPYIFNRISEVSSAKKAPLFTSIALVGSNLGSFMAPYAGELLGMGTNAGLAIMNAGIINIILAIASIAVIFMLKKANVAKRI</sequence>
<dbReference type="PANTHER" id="PTHR23517">
    <property type="entry name" value="RESISTANCE PROTEIN MDTM, PUTATIVE-RELATED-RELATED"/>
    <property type="match status" value="1"/>
</dbReference>
<feature type="transmembrane region" description="Helical" evidence="7">
    <location>
        <begin position="49"/>
        <end position="71"/>
    </location>
</feature>
<dbReference type="EMBL" id="JAADJO010000019">
    <property type="protein sequence ID" value="NDJ74385.1"/>
    <property type="molecule type" value="Genomic_DNA"/>
</dbReference>
<evidence type="ECO:0000256" key="4">
    <source>
        <dbReference type="ARBA" id="ARBA00022692"/>
    </source>
</evidence>
<evidence type="ECO:0000313" key="9">
    <source>
        <dbReference type="EMBL" id="NDJ74385.1"/>
    </source>
</evidence>
<dbReference type="GO" id="GO:0022857">
    <property type="term" value="F:transmembrane transporter activity"/>
    <property type="evidence" value="ECO:0007669"/>
    <property type="project" value="InterPro"/>
</dbReference>
<dbReference type="InterPro" id="IPR020846">
    <property type="entry name" value="MFS_dom"/>
</dbReference>
<evidence type="ECO:0000256" key="2">
    <source>
        <dbReference type="ARBA" id="ARBA00022448"/>
    </source>
</evidence>
<evidence type="ECO:0000256" key="1">
    <source>
        <dbReference type="ARBA" id="ARBA00004651"/>
    </source>
</evidence>
<feature type="transmembrane region" description="Helical" evidence="7">
    <location>
        <begin position="143"/>
        <end position="162"/>
    </location>
</feature>
<feature type="transmembrane region" description="Helical" evidence="7">
    <location>
        <begin position="80"/>
        <end position="97"/>
    </location>
</feature>
<comment type="subcellular location">
    <subcellularLocation>
        <location evidence="1">Cell membrane</location>
        <topology evidence="1">Multi-pass membrane protein</topology>
    </subcellularLocation>
</comment>
<dbReference type="InterPro" id="IPR036259">
    <property type="entry name" value="MFS_trans_sf"/>
</dbReference>
<evidence type="ECO:0000256" key="7">
    <source>
        <dbReference type="SAM" id="Phobius"/>
    </source>
</evidence>
<keyword evidence="3" id="KW-1003">Cell membrane</keyword>
<dbReference type="RefSeq" id="WP_080972653.1">
    <property type="nucleotide sequence ID" value="NZ_CAZZQF010000001.1"/>
</dbReference>
<feature type="transmembrane region" description="Helical" evidence="7">
    <location>
        <begin position="262"/>
        <end position="281"/>
    </location>
</feature>
<keyword evidence="6 7" id="KW-0472">Membrane</keyword>
<keyword evidence="2" id="KW-0813">Transport</keyword>